<organism evidence="4 5">
    <name type="scientific">Phytophthora nicotianae CJ01A1</name>
    <dbReference type="NCBI Taxonomy" id="1317063"/>
    <lineage>
        <taxon>Eukaryota</taxon>
        <taxon>Sar</taxon>
        <taxon>Stramenopiles</taxon>
        <taxon>Oomycota</taxon>
        <taxon>Peronosporomycetes</taxon>
        <taxon>Peronosporales</taxon>
        <taxon>Peronosporaceae</taxon>
        <taxon>Phytophthora</taxon>
    </lineage>
</organism>
<dbReference type="PANTHER" id="PTHR31569:SF4">
    <property type="entry name" value="SWIM-TYPE DOMAIN-CONTAINING PROTEIN"/>
    <property type="match status" value="1"/>
</dbReference>
<dbReference type="Proteomes" id="UP000018958">
    <property type="component" value="Unassembled WGS sequence"/>
</dbReference>
<evidence type="ECO:0000313" key="5">
    <source>
        <dbReference type="Proteomes" id="UP000018958"/>
    </source>
</evidence>
<dbReference type="PROSITE" id="PS50966">
    <property type="entry name" value="ZF_SWIM"/>
    <property type="match status" value="1"/>
</dbReference>
<comment type="caution">
    <text evidence="4">The sequence shown here is derived from an EMBL/GenBank/DDBJ whole genome shotgun (WGS) entry which is preliminary data.</text>
</comment>
<feature type="region of interest" description="Disordered" evidence="2">
    <location>
        <begin position="304"/>
        <end position="404"/>
    </location>
</feature>
<proteinExistence type="predicted"/>
<feature type="domain" description="SWIM-type" evidence="3">
    <location>
        <begin position="172"/>
        <end position="204"/>
    </location>
</feature>
<dbReference type="GO" id="GO:0008270">
    <property type="term" value="F:zinc ion binding"/>
    <property type="evidence" value="ECO:0007669"/>
    <property type="project" value="UniProtKB-KW"/>
</dbReference>
<feature type="compositionally biased region" description="Basic and acidic residues" evidence="2">
    <location>
        <begin position="313"/>
        <end position="331"/>
    </location>
</feature>
<keyword evidence="1" id="KW-0863">Zinc-finger</keyword>
<protein>
    <recommendedName>
        <fullName evidence="3">SWIM-type domain-containing protein</fullName>
    </recommendedName>
</protein>
<dbReference type="SUPFAM" id="SSF54001">
    <property type="entry name" value="Cysteine proteinases"/>
    <property type="match status" value="1"/>
</dbReference>
<feature type="compositionally biased region" description="Basic residues" evidence="2">
    <location>
        <begin position="380"/>
        <end position="395"/>
    </location>
</feature>
<dbReference type="InterPro" id="IPR052579">
    <property type="entry name" value="Zinc_finger_SWIM"/>
</dbReference>
<reference evidence="4 5" key="1">
    <citation type="submission" date="2013-11" db="EMBL/GenBank/DDBJ databases">
        <title>The Genome Sequence of Phytophthora parasitica CJ01A1.</title>
        <authorList>
            <consortium name="The Broad Institute Genomics Platform"/>
            <person name="Russ C."/>
            <person name="Tyler B."/>
            <person name="Panabieres F."/>
            <person name="Shan W."/>
            <person name="Tripathy S."/>
            <person name="Grunwald N."/>
            <person name="Machado M."/>
            <person name="Johnson C.S."/>
            <person name="Walker B."/>
            <person name="Young S.K."/>
            <person name="Zeng Q."/>
            <person name="Gargeya S."/>
            <person name="Fitzgerald M."/>
            <person name="Haas B."/>
            <person name="Abouelleil A."/>
            <person name="Allen A.W."/>
            <person name="Alvarado L."/>
            <person name="Arachchi H.M."/>
            <person name="Berlin A.M."/>
            <person name="Chapman S.B."/>
            <person name="Gainer-Dewar J."/>
            <person name="Goldberg J."/>
            <person name="Griggs A."/>
            <person name="Gujja S."/>
            <person name="Hansen M."/>
            <person name="Howarth C."/>
            <person name="Imamovic A."/>
            <person name="Ireland A."/>
            <person name="Larimer J."/>
            <person name="McCowan C."/>
            <person name="Murphy C."/>
            <person name="Pearson M."/>
            <person name="Poon T.W."/>
            <person name="Priest M."/>
            <person name="Roberts A."/>
            <person name="Saif S."/>
            <person name="Shea T."/>
            <person name="Sisk P."/>
            <person name="Sykes S."/>
            <person name="Wortman J."/>
            <person name="Nusbaum C."/>
            <person name="Birren B."/>
        </authorList>
    </citation>
    <scope>NUCLEOTIDE SEQUENCE [LARGE SCALE GENOMIC DNA]</scope>
    <source>
        <strain evidence="4 5">CJ01A1</strain>
    </source>
</reference>
<dbReference type="PANTHER" id="PTHR31569">
    <property type="entry name" value="SWIM-TYPE DOMAIN-CONTAINING PROTEIN"/>
    <property type="match status" value="1"/>
</dbReference>
<dbReference type="InterPro" id="IPR038765">
    <property type="entry name" value="Papain-like_cys_pep_sf"/>
</dbReference>
<sequence length="785" mass="90185">MRSKPEFGKIASEDASLIDAAVHKMVYAAHEDSYEVAHNSLEGICDRVGLNDFYAYFQKNWDSCKDRLESFIGKLKDGVDDSMSMAQWVKDLLAYDRRKKNEYKYRVTRIGHFVNSHYDEEMSTVLHFTSHYVAGQIEVQYAKGIEMASKYRFDPNEDDAAVVYVRGMFSEHKLRVDNWRCDCEFSLSMSLPCRHSIAYRKHNRVSGPLIPWNRIDERWTTPSQELKKVKQFTYEKFVDGEFGSIQKKLRTQFERYREAVRATHLIANEMADIEDEAEFEEMLKFVLAQWRNVRLKKMATISGDASGDLSAESPKRGEERYTRDREQEALVKNEFNISSSDEDEEDRSQTSDRSLTSDVDDGTDEDVSKTGKRVEIRLNPKARKVGRPQKQKKKTAAGEKKDRRWYETREAARAQAGEVSLLALVDSLDREQPGLKETQRRLSGVINPVLTMDPFYLLPTKLLDACVKLLPVSNTEDSVITVDDSQPSQTSRTDIAEGYVETLVIKDVGSYSRKQIETFKRVQILKDFVELGLKTHEWLLDVALPTLPSPYDVKARQVADDVMEAYPYKHIQGLPDGPDFAYTVLYRAAPPLWLTDATIRGLSMRLVNDYPTCRFAGFQAAFTKNKRMWNPNERCHDEAVCDRVLQQVKEDGVKTIMLPLNFSNFHWCCLVVKNAAKEVATSLKISGLSDYNVIPMNNPLQFDGHSCGVFVCWMFIGQVIPGRHLKVNIETLTKRRFELFYYLLTGQLLPLQTPQDDEDEEKMPAPSAEHERSDDEDIPPTQVQQ</sequence>
<gene>
    <name evidence="4" type="ORF">F441_22598</name>
</gene>
<feature type="compositionally biased region" description="Basic and acidic residues" evidence="2">
    <location>
        <begin position="366"/>
        <end position="378"/>
    </location>
</feature>
<evidence type="ECO:0000256" key="2">
    <source>
        <dbReference type="SAM" id="MobiDB-lite"/>
    </source>
</evidence>
<dbReference type="Gene3D" id="3.40.395.10">
    <property type="entry name" value="Adenoviral Proteinase, Chain A"/>
    <property type="match status" value="1"/>
</dbReference>
<keyword evidence="1" id="KW-0862">Zinc</keyword>
<feature type="region of interest" description="Disordered" evidence="2">
    <location>
        <begin position="752"/>
        <end position="785"/>
    </location>
</feature>
<evidence type="ECO:0000313" key="4">
    <source>
        <dbReference type="EMBL" id="ETO99977.1"/>
    </source>
</evidence>
<dbReference type="AlphaFoldDB" id="W2VQN6"/>
<evidence type="ECO:0000259" key="3">
    <source>
        <dbReference type="PROSITE" id="PS50966"/>
    </source>
</evidence>
<dbReference type="EMBL" id="ANIX01004852">
    <property type="protein sequence ID" value="ETO99977.1"/>
    <property type="molecule type" value="Genomic_DNA"/>
</dbReference>
<keyword evidence="1" id="KW-0479">Metal-binding</keyword>
<accession>W2VQN6</accession>
<evidence type="ECO:0000256" key="1">
    <source>
        <dbReference type="PROSITE-ProRule" id="PRU00325"/>
    </source>
</evidence>
<dbReference type="InterPro" id="IPR007527">
    <property type="entry name" value="Znf_SWIM"/>
</dbReference>
<name>W2VQN6_PHYNI</name>